<gene>
    <name evidence="5" type="ORF">DSPE1174_LOCUS12838</name>
</gene>
<dbReference type="InterPro" id="IPR002347">
    <property type="entry name" value="SDR_fam"/>
</dbReference>
<dbReference type="GO" id="GO:0016491">
    <property type="term" value="F:oxidoreductase activity"/>
    <property type="evidence" value="ECO:0007669"/>
    <property type="project" value="UniProtKB-KW"/>
</dbReference>
<dbReference type="SUPFAM" id="SSF51735">
    <property type="entry name" value="NAD(P)-binding Rossmann-fold domains"/>
    <property type="match status" value="1"/>
</dbReference>
<dbReference type="PANTHER" id="PTHR43618:SF8">
    <property type="entry name" value="7ALPHA-HYDROXYSTEROID DEHYDROGENASE"/>
    <property type="match status" value="1"/>
</dbReference>
<feature type="chain" id="PRO_5030705736" evidence="4">
    <location>
        <begin position="18"/>
        <end position="162"/>
    </location>
</feature>
<accession>A0A7S2C8D1</accession>
<evidence type="ECO:0000313" key="5">
    <source>
        <dbReference type="EMBL" id="CAD9418073.1"/>
    </source>
</evidence>
<evidence type="ECO:0000256" key="2">
    <source>
        <dbReference type="ARBA" id="ARBA00022857"/>
    </source>
</evidence>
<reference evidence="5" key="1">
    <citation type="submission" date="2021-01" db="EMBL/GenBank/DDBJ databases">
        <authorList>
            <person name="Corre E."/>
            <person name="Pelletier E."/>
            <person name="Niang G."/>
            <person name="Scheremetjew M."/>
            <person name="Finn R."/>
            <person name="Kale V."/>
            <person name="Holt S."/>
            <person name="Cochrane G."/>
            <person name="Meng A."/>
            <person name="Brown T."/>
            <person name="Cohen L."/>
        </authorList>
    </citation>
    <scope>NUCLEOTIDE SEQUENCE</scope>
    <source>
        <strain evidence="5">CCMP1381</strain>
    </source>
</reference>
<dbReference type="PRINTS" id="PR00081">
    <property type="entry name" value="GDHRDH"/>
</dbReference>
<keyword evidence="3" id="KW-0560">Oxidoreductase</keyword>
<name>A0A7S2C8D1_9STRA</name>
<evidence type="ECO:0000256" key="4">
    <source>
        <dbReference type="SAM" id="SignalP"/>
    </source>
</evidence>
<dbReference type="AlphaFoldDB" id="A0A7S2C8D1"/>
<feature type="signal peptide" evidence="4">
    <location>
        <begin position="1"/>
        <end position="17"/>
    </location>
</feature>
<protein>
    <submittedName>
        <fullName evidence="5">Uncharacterized protein</fullName>
    </submittedName>
</protein>
<dbReference type="EMBL" id="HBGS01025277">
    <property type="protein sequence ID" value="CAD9418073.1"/>
    <property type="molecule type" value="Transcribed_RNA"/>
</dbReference>
<comment type="similarity">
    <text evidence="1">Belongs to the short-chain dehydrogenases/reductases (SDR) family.</text>
</comment>
<proteinExistence type="inferred from homology"/>
<sequence>MKVMALNVVAIFQLTRALLPLLDAASCPGDPARVITIGSIAGIQHQPFPTYAYDVSKAAVHSLTKKLACDLAQRGHGKNITVNAIAPGYVPTKMSAQLDSYVGSADGLSKAIPLGRLGTDSDMAGAAIFLSSRASAWITGVILPVDGGASGASTMMVAPSKL</sequence>
<keyword evidence="4" id="KW-0732">Signal</keyword>
<keyword evidence="2" id="KW-0521">NADP</keyword>
<dbReference type="Gene3D" id="3.40.50.720">
    <property type="entry name" value="NAD(P)-binding Rossmann-like Domain"/>
    <property type="match status" value="1"/>
</dbReference>
<dbReference type="InterPro" id="IPR052178">
    <property type="entry name" value="Sec_Metab_Biosynth_SDR"/>
</dbReference>
<dbReference type="PANTHER" id="PTHR43618">
    <property type="entry name" value="7-ALPHA-HYDROXYSTEROID DEHYDROGENASE"/>
    <property type="match status" value="1"/>
</dbReference>
<dbReference type="Pfam" id="PF13561">
    <property type="entry name" value="adh_short_C2"/>
    <property type="match status" value="1"/>
</dbReference>
<dbReference type="InterPro" id="IPR036291">
    <property type="entry name" value="NAD(P)-bd_dom_sf"/>
</dbReference>
<evidence type="ECO:0000256" key="1">
    <source>
        <dbReference type="ARBA" id="ARBA00006484"/>
    </source>
</evidence>
<evidence type="ECO:0000256" key="3">
    <source>
        <dbReference type="ARBA" id="ARBA00023002"/>
    </source>
</evidence>
<organism evidence="5">
    <name type="scientific">Octactis speculum</name>
    <dbReference type="NCBI Taxonomy" id="3111310"/>
    <lineage>
        <taxon>Eukaryota</taxon>
        <taxon>Sar</taxon>
        <taxon>Stramenopiles</taxon>
        <taxon>Ochrophyta</taxon>
        <taxon>Dictyochophyceae</taxon>
        <taxon>Dictyochales</taxon>
        <taxon>Dictyochaceae</taxon>
        <taxon>Octactis</taxon>
    </lineage>
</organism>